<feature type="transmembrane region" description="Helical" evidence="2">
    <location>
        <begin position="140"/>
        <end position="159"/>
    </location>
</feature>
<feature type="transmembrane region" description="Helical" evidence="2">
    <location>
        <begin position="85"/>
        <end position="106"/>
    </location>
</feature>
<comment type="caution">
    <text evidence="3">The sequence shown here is derived from an EMBL/GenBank/DDBJ whole genome shotgun (WGS) entry which is preliminary data.</text>
</comment>
<feature type="transmembrane region" description="Helical" evidence="2">
    <location>
        <begin position="486"/>
        <end position="509"/>
    </location>
</feature>
<keyword evidence="2" id="KW-0812">Transmembrane</keyword>
<evidence type="ECO:0000256" key="2">
    <source>
        <dbReference type="SAM" id="Phobius"/>
    </source>
</evidence>
<feature type="transmembrane region" description="Helical" evidence="2">
    <location>
        <begin position="233"/>
        <end position="251"/>
    </location>
</feature>
<evidence type="ECO:0008006" key="5">
    <source>
        <dbReference type="Google" id="ProtNLM"/>
    </source>
</evidence>
<feature type="transmembrane region" description="Helical" evidence="2">
    <location>
        <begin position="343"/>
        <end position="368"/>
    </location>
</feature>
<sequence>MTPPSAGAGTGTADGSRVPAGRAVRRATAATARRRSDAGIGQLLGDLYYALIMVAIGIGMALGVVEVARDALRPAPVVPAPGPDLGLPSLAGLAVLGFVGVVLSLAGRLGPVGVGAAEATWWLPLPVDRRGLLRPTAARLPLLAGGVGALVLVLVDLTVQGYGGTSADRLVRFGALGGLGTAALVLLAGVGQSLGAVRRRIAAAGHASVALVPVLAVVGALTGWRLEALPSPGAVVLAVLTVVVVAAAVALDRRLGRIPGRDLRESGSISSQAVGAVVSLDSRELGRTLVEGAARPRRRRSARFGAVRSASAAVVAADVALLVRSPRHVVQVLGATVAPAVVLVVPELASTAVLAIVLVGSGYVAMLAGAEGARRAEMAPVLDRLLPLSARRVRVLRTAVPGAVAVVWSLGAFAAVAQLHGDLADGGAEGLMAWLALGLASAPVWAGAAVRSAYRPAPDWAGPLVSTPAGAVPLGVLAVLSRGPDVVALGLVPVLIALLLGAAPVPVLVAQGVASAIVVAVCVRLPATAAGGAGAGAGGAR</sequence>
<proteinExistence type="predicted"/>
<feature type="transmembrane region" description="Helical" evidence="2">
    <location>
        <begin position="460"/>
        <end position="480"/>
    </location>
</feature>
<reference evidence="3 4" key="1">
    <citation type="submission" date="2020-04" db="EMBL/GenBank/DDBJ databases">
        <title>Sequencing and Assembly of C. fimi.</title>
        <authorList>
            <person name="Ramsey A.R."/>
        </authorList>
    </citation>
    <scope>NUCLEOTIDE SEQUENCE [LARGE SCALE GENOMIC DNA]</scope>
    <source>
        <strain evidence="3 4">SB</strain>
    </source>
</reference>
<dbReference type="Pfam" id="PF19814">
    <property type="entry name" value="DUF6297"/>
    <property type="match status" value="1"/>
</dbReference>
<dbReference type="InterPro" id="IPR046264">
    <property type="entry name" value="DUF6297"/>
</dbReference>
<gene>
    <name evidence="3" type="ORF">HIR71_13305</name>
</gene>
<organism evidence="3 4">
    <name type="scientific">Cellulomonas fimi</name>
    <dbReference type="NCBI Taxonomy" id="1708"/>
    <lineage>
        <taxon>Bacteria</taxon>
        <taxon>Bacillati</taxon>
        <taxon>Actinomycetota</taxon>
        <taxon>Actinomycetes</taxon>
        <taxon>Micrococcales</taxon>
        <taxon>Cellulomonadaceae</taxon>
        <taxon>Cellulomonas</taxon>
    </lineage>
</organism>
<dbReference type="Proteomes" id="UP000562124">
    <property type="component" value="Unassembled WGS sequence"/>
</dbReference>
<accession>A0A7Y0QIB7</accession>
<evidence type="ECO:0000313" key="3">
    <source>
        <dbReference type="EMBL" id="NMR21180.1"/>
    </source>
</evidence>
<dbReference type="AlphaFoldDB" id="A0A7Y0QIB7"/>
<dbReference type="RefSeq" id="WP_169325555.1">
    <property type="nucleotide sequence ID" value="NZ_JABCJJ010000026.1"/>
</dbReference>
<feature type="transmembrane region" description="Helical" evidence="2">
    <location>
        <begin position="43"/>
        <end position="65"/>
    </location>
</feature>
<feature type="compositionally biased region" description="Low complexity" evidence="1">
    <location>
        <begin position="11"/>
        <end position="29"/>
    </location>
</feature>
<evidence type="ECO:0000256" key="1">
    <source>
        <dbReference type="SAM" id="MobiDB-lite"/>
    </source>
</evidence>
<feature type="transmembrane region" description="Helical" evidence="2">
    <location>
        <begin position="201"/>
        <end position="221"/>
    </location>
</feature>
<feature type="transmembrane region" description="Helical" evidence="2">
    <location>
        <begin position="171"/>
        <end position="189"/>
    </location>
</feature>
<keyword evidence="2" id="KW-1133">Transmembrane helix</keyword>
<feature type="transmembrane region" description="Helical" evidence="2">
    <location>
        <begin position="431"/>
        <end position="448"/>
    </location>
</feature>
<protein>
    <recommendedName>
        <fullName evidence="5">ABC-2 type transport system permease protein</fullName>
    </recommendedName>
</protein>
<name>A0A7Y0QIB7_CELFI</name>
<keyword evidence="2" id="KW-0472">Membrane</keyword>
<feature type="transmembrane region" description="Helical" evidence="2">
    <location>
        <begin position="305"/>
        <end position="323"/>
    </location>
</feature>
<evidence type="ECO:0000313" key="4">
    <source>
        <dbReference type="Proteomes" id="UP000562124"/>
    </source>
</evidence>
<feature type="region of interest" description="Disordered" evidence="1">
    <location>
        <begin position="1"/>
        <end position="29"/>
    </location>
</feature>
<dbReference type="EMBL" id="JABCJJ010000026">
    <property type="protein sequence ID" value="NMR21180.1"/>
    <property type="molecule type" value="Genomic_DNA"/>
</dbReference>
<keyword evidence="4" id="KW-1185">Reference proteome</keyword>
<feature type="transmembrane region" description="Helical" evidence="2">
    <location>
        <begin position="399"/>
        <end position="419"/>
    </location>
</feature>